<dbReference type="InterPro" id="IPR036397">
    <property type="entry name" value="RNaseH_sf"/>
</dbReference>
<sequence>MQLKRSITQEGKTIMSGGYVIRDENGQLLQAGASSFKITSILLAEALALRYGIQQATLDGFRNIHIEEDSKIVIPAIQENIQLPWQLDFIIRDIKIFTSKVDQILFIILLGEANFANDWIASLGHSIPCSL</sequence>
<feature type="domain" description="RNase H type-1" evidence="1">
    <location>
        <begin position="12"/>
        <end position="122"/>
    </location>
</feature>
<reference evidence="2" key="1">
    <citation type="journal article" date="2013" name="J. Plant Res.">
        <title>Effect of fungi and light on seed germination of three Opuntia species from semiarid lands of central Mexico.</title>
        <authorList>
            <person name="Delgado-Sanchez P."/>
            <person name="Jimenez-Bremont J.F."/>
            <person name="Guerrero-Gonzalez Mde L."/>
            <person name="Flores J."/>
        </authorList>
    </citation>
    <scope>NUCLEOTIDE SEQUENCE</scope>
    <source>
        <tissue evidence="2">Cladode</tissue>
    </source>
</reference>
<dbReference type="PANTHER" id="PTHR47723:SF23">
    <property type="entry name" value="REVERSE TRANSCRIPTASE-LIKE PROTEIN"/>
    <property type="match status" value="1"/>
</dbReference>
<dbReference type="EMBL" id="GISG01108445">
    <property type="protein sequence ID" value="MBA4638143.1"/>
    <property type="molecule type" value="Transcribed_RNA"/>
</dbReference>
<dbReference type="InterPro" id="IPR053151">
    <property type="entry name" value="RNase_H-like"/>
</dbReference>
<reference evidence="2" key="2">
    <citation type="submission" date="2020-07" db="EMBL/GenBank/DDBJ databases">
        <authorList>
            <person name="Vera ALvarez R."/>
            <person name="Arias-Moreno D.M."/>
            <person name="Jimenez-Jacinto V."/>
            <person name="Jimenez-Bremont J.F."/>
            <person name="Swaminathan K."/>
            <person name="Moose S.P."/>
            <person name="Guerrero-Gonzalez M.L."/>
            <person name="Marino-Ramirez L."/>
            <person name="Landsman D."/>
            <person name="Rodriguez-Kessler M."/>
            <person name="Delgado-Sanchez P."/>
        </authorList>
    </citation>
    <scope>NUCLEOTIDE SEQUENCE</scope>
    <source>
        <tissue evidence="2">Cladode</tissue>
    </source>
</reference>
<evidence type="ECO:0000259" key="1">
    <source>
        <dbReference type="Pfam" id="PF13456"/>
    </source>
</evidence>
<proteinExistence type="predicted"/>
<dbReference type="GO" id="GO:0004523">
    <property type="term" value="F:RNA-DNA hybrid ribonuclease activity"/>
    <property type="evidence" value="ECO:0007669"/>
    <property type="project" value="InterPro"/>
</dbReference>
<dbReference type="CDD" id="cd06222">
    <property type="entry name" value="RNase_H_like"/>
    <property type="match status" value="1"/>
</dbReference>
<dbReference type="Gene3D" id="3.30.420.10">
    <property type="entry name" value="Ribonuclease H-like superfamily/Ribonuclease H"/>
    <property type="match status" value="1"/>
</dbReference>
<dbReference type="InterPro" id="IPR012337">
    <property type="entry name" value="RNaseH-like_sf"/>
</dbReference>
<dbReference type="AlphaFoldDB" id="A0A7C9DE00"/>
<evidence type="ECO:0000313" key="2">
    <source>
        <dbReference type="EMBL" id="MBA4638143.1"/>
    </source>
</evidence>
<dbReference type="InterPro" id="IPR002156">
    <property type="entry name" value="RNaseH_domain"/>
</dbReference>
<dbReference type="InterPro" id="IPR044730">
    <property type="entry name" value="RNase_H-like_dom_plant"/>
</dbReference>
<protein>
    <recommendedName>
        <fullName evidence="1">RNase H type-1 domain-containing protein</fullName>
    </recommendedName>
</protein>
<dbReference type="Pfam" id="PF13456">
    <property type="entry name" value="RVT_3"/>
    <property type="match status" value="1"/>
</dbReference>
<name>A0A7C9DE00_OPUST</name>
<organism evidence="2">
    <name type="scientific">Opuntia streptacantha</name>
    <name type="common">Prickly pear cactus</name>
    <name type="synonym">Opuntia cardona</name>
    <dbReference type="NCBI Taxonomy" id="393608"/>
    <lineage>
        <taxon>Eukaryota</taxon>
        <taxon>Viridiplantae</taxon>
        <taxon>Streptophyta</taxon>
        <taxon>Embryophyta</taxon>
        <taxon>Tracheophyta</taxon>
        <taxon>Spermatophyta</taxon>
        <taxon>Magnoliopsida</taxon>
        <taxon>eudicotyledons</taxon>
        <taxon>Gunneridae</taxon>
        <taxon>Pentapetalae</taxon>
        <taxon>Caryophyllales</taxon>
        <taxon>Cactineae</taxon>
        <taxon>Cactaceae</taxon>
        <taxon>Opuntioideae</taxon>
        <taxon>Opuntia</taxon>
    </lineage>
</organism>
<dbReference type="PANTHER" id="PTHR47723">
    <property type="entry name" value="OS05G0353850 PROTEIN"/>
    <property type="match status" value="1"/>
</dbReference>
<accession>A0A7C9DE00</accession>
<dbReference type="GO" id="GO:0003676">
    <property type="term" value="F:nucleic acid binding"/>
    <property type="evidence" value="ECO:0007669"/>
    <property type="project" value="InterPro"/>
</dbReference>
<dbReference type="SUPFAM" id="SSF53098">
    <property type="entry name" value="Ribonuclease H-like"/>
    <property type="match status" value="1"/>
</dbReference>